<proteinExistence type="predicted"/>
<feature type="transmembrane region" description="Helical" evidence="1">
    <location>
        <begin position="6"/>
        <end position="26"/>
    </location>
</feature>
<comment type="caution">
    <text evidence="2">The sequence shown here is derived from an EMBL/GenBank/DDBJ whole genome shotgun (WGS) entry which is preliminary data.</text>
</comment>
<sequence length="466" mass="55935">MYTVLSAILFSVIILIFLLCYIIVIVRRSNYTIIREEKLCPKCHRIVIEEKNDDYETIDENREKNLDIKKMYNEVEENQEKVKNFVDIFQIEKPRDDLENIQNNEEKTTNAFEKGLKTKVRFENNDQTVNNSLEERQNVNYGVTFTHNEADFTEYENVNFDITKKQDDVKVTTNHSENVNNDDYYDKTKYPDKAMILETKTVKTTYYNDKKPIEKRVTDIDLHNIFCKVSDSIDYVFYTSMRIHLKIYLFCFKRYSSKVELIRFYDFENTFIEYLEEKKNFINDETAPRCTFSKSSIETIKFVSNMKSLNKCIPISFVYVTPMEILSYFYEQNISKGILRQDNVIPQIYFSFVIFVLQRIEEYFEINKLKPSSLLEEIKYILQGRKKYMGEDPSMRDANLFFKYILREENLPFFEKNCKYGDFMRFIFGGMQFYVFNDFEMLFNGDIEDLSLFQLAMDSFYVLTFN</sequence>
<name>A0A9P6KZD1_9MICR</name>
<protein>
    <submittedName>
        <fullName evidence="2">Uncharacterized protein</fullName>
    </submittedName>
</protein>
<reference evidence="2 3" key="1">
    <citation type="journal article" date="2020" name="Genome Biol. Evol.">
        <title>Comparative genomics of strictly vertically transmitted, feminizing microsporidia endosymbionts of amphipod crustaceans.</title>
        <authorList>
            <person name="Cormier A."/>
            <person name="Chebbi M.A."/>
            <person name="Giraud I."/>
            <person name="Wattier R."/>
            <person name="Teixeira M."/>
            <person name="Gilbert C."/>
            <person name="Rigaud T."/>
            <person name="Cordaux R."/>
        </authorList>
    </citation>
    <scope>NUCLEOTIDE SEQUENCE [LARGE SCALE GENOMIC DNA]</scope>
    <source>
        <strain evidence="2 3">Ou3-Ou53</strain>
    </source>
</reference>
<dbReference type="Proteomes" id="UP000740883">
    <property type="component" value="Unassembled WGS sequence"/>
</dbReference>
<evidence type="ECO:0000256" key="1">
    <source>
        <dbReference type="SAM" id="Phobius"/>
    </source>
</evidence>
<organism evidence="2 3">
    <name type="scientific">Nosema granulosis</name>
    <dbReference type="NCBI Taxonomy" id="83296"/>
    <lineage>
        <taxon>Eukaryota</taxon>
        <taxon>Fungi</taxon>
        <taxon>Fungi incertae sedis</taxon>
        <taxon>Microsporidia</taxon>
        <taxon>Nosematidae</taxon>
        <taxon>Nosema</taxon>
    </lineage>
</organism>
<evidence type="ECO:0000313" key="2">
    <source>
        <dbReference type="EMBL" id="KAF9762924.1"/>
    </source>
</evidence>
<keyword evidence="1" id="KW-0472">Membrane</keyword>
<evidence type="ECO:0000313" key="3">
    <source>
        <dbReference type="Proteomes" id="UP000740883"/>
    </source>
</evidence>
<dbReference type="EMBL" id="SBJO01000120">
    <property type="protein sequence ID" value="KAF9762924.1"/>
    <property type="molecule type" value="Genomic_DNA"/>
</dbReference>
<keyword evidence="3" id="KW-1185">Reference proteome</keyword>
<keyword evidence="1" id="KW-0812">Transmembrane</keyword>
<accession>A0A9P6KZD1</accession>
<dbReference type="AlphaFoldDB" id="A0A9P6KZD1"/>
<gene>
    <name evidence="2" type="ORF">NGRA_1661</name>
</gene>
<keyword evidence="1" id="KW-1133">Transmembrane helix</keyword>